<dbReference type="EMBL" id="CP029490">
    <property type="protein sequence ID" value="AWN21775.1"/>
    <property type="molecule type" value="Genomic_DNA"/>
</dbReference>
<gene>
    <name evidence="2" type="ORF">DK182_05095</name>
</gene>
<proteinExistence type="predicted"/>
<evidence type="ECO:0008006" key="4">
    <source>
        <dbReference type="Google" id="ProtNLM"/>
    </source>
</evidence>
<dbReference type="Proteomes" id="UP000245369">
    <property type="component" value="Chromosome"/>
</dbReference>
<evidence type="ECO:0000313" key="2">
    <source>
        <dbReference type="EMBL" id="AWN21775.1"/>
    </source>
</evidence>
<keyword evidence="3" id="KW-1185">Reference proteome</keyword>
<dbReference type="GeneID" id="93923888"/>
<dbReference type="RefSeq" id="WP_028798408.1">
    <property type="nucleotide sequence ID" value="NZ_CP029490.1"/>
</dbReference>
<accession>A0ABM6W8G6</accession>
<feature type="compositionally biased region" description="Basic and acidic residues" evidence="1">
    <location>
        <begin position="289"/>
        <end position="301"/>
    </location>
</feature>
<feature type="region of interest" description="Disordered" evidence="1">
    <location>
        <begin position="105"/>
        <end position="170"/>
    </location>
</feature>
<feature type="compositionally biased region" description="Polar residues" evidence="1">
    <location>
        <begin position="138"/>
        <end position="148"/>
    </location>
</feature>
<name>A0ABM6W8G6_9STRE</name>
<feature type="compositionally biased region" description="Acidic residues" evidence="1">
    <location>
        <begin position="105"/>
        <end position="125"/>
    </location>
</feature>
<reference evidence="2 3" key="1">
    <citation type="submission" date="2018-05" db="EMBL/GenBank/DDBJ databases">
        <title>Complete genome sequences of Streptococcus sobrinus.</title>
        <authorList>
            <person name="Sales M."/>
            <person name="Jensen P.A."/>
        </authorList>
    </citation>
    <scope>NUCLEOTIDE SEQUENCE [LARGE SCALE GENOMIC DNA]</scope>
    <source>
        <strain evidence="2 3">SL1</strain>
    </source>
</reference>
<organism evidence="2 3">
    <name type="scientific">Streptococcus sobrinus</name>
    <dbReference type="NCBI Taxonomy" id="1310"/>
    <lineage>
        <taxon>Bacteria</taxon>
        <taxon>Bacillati</taxon>
        <taxon>Bacillota</taxon>
        <taxon>Bacilli</taxon>
        <taxon>Lactobacillales</taxon>
        <taxon>Streptococcaceae</taxon>
        <taxon>Streptococcus</taxon>
    </lineage>
</organism>
<protein>
    <recommendedName>
        <fullName evidence="4">Lipoprotein</fullName>
    </recommendedName>
</protein>
<feature type="region of interest" description="Disordered" evidence="1">
    <location>
        <begin position="285"/>
        <end position="308"/>
    </location>
</feature>
<feature type="compositionally biased region" description="Acidic residues" evidence="1">
    <location>
        <begin position="149"/>
        <end position="170"/>
    </location>
</feature>
<evidence type="ECO:0000313" key="3">
    <source>
        <dbReference type="Proteomes" id="UP000245369"/>
    </source>
</evidence>
<sequence length="308" mass="36092">MKLKLWQIITLAISGFVLLCFLGFGGYAAWHYQTGNIEGTWHRVKAKYYDADKDKWTYFDEEDDAKEFDSDDNQDGGEYYLTVHQDKTVQFFGYSFISDDDDDGYDLGDYDSDDNDSDSWESDDYFNDKKDDYDVESYRNTTTRNPSTSDDDYNSDEDYEDSDDYDYDDDDYGYEKVPIISLEDYMAGSYKVSQWNRAIVPAYSRSQYRKKLSSLFDRKFKDYLGSDDDEIIDDMVDTYANYIGRGNDKHSTMAYQVKGDKLILTIRNKTGKMISQLTYEKLNDSQTQDAKETYSQEKEQFEENNAIN</sequence>
<evidence type="ECO:0000256" key="1">
    <source>
        <dbReference type="SAM" id="MobiDB-lite"/>
    </source>
</evidence>